<reference evidence="1 2" key="1">
    <citation type="submission" date="2018-04" db="EMBL/GenBank/DDBJ databases">
        <authorList>
            <person name="Vogel A."/>
        </authorList>
    </citation>
    <scope>NUCLEOTIDE SEQUENCE [LARGE SCALE GENOMIC DNA]</scope>
</reference>
<evidence type="ECO:0000313" key="2">
    <source>
        <dbReference type="Proteomes" id="UP000595140"/>
    </source>
</evidence>
<gene>
    <name evidence="1" type="ORF">CCAM_LOCUS8897</name>
</gene>
<proteinExistence type="predicted"/>
<evidence type="ECO:0000313" key="1">
    <source>
        <dbReference type="EMBL" id="VFQ67121.1"/>
    </source>
</evidence>
<name>A0A484KMD1_9ASTE</name>
<dbReference type="EMBL" id="OOIL02000571">
    <property type="protein sequence ID" value="VFQ67121.1"/>
    <property type="molecule type" value="Genomic_DNA"/>
</dbReference>
<sequence length="183" mass="20145">MGMSTKLEFLETFVSDMKMNRLMTHAQDITQSISEAVVFNEAGKSLFAAFVAAIFVQISELGKAIVESCVDSNATTPSSDCPLLPPLGNFKAVVEHGKGTFGTPRWLLFSLSQTIILFRCHPSPSLVGGLGVLPNCFPQARWRLGMLKIQQRVQSLCHSSWSWYQNHGGPCLRGIVNAFRCHT</sequence>
<protein>
    <submittedName>
        <fullName evidence="1">Uncharacterized protein</fullName>
    </submittedName>
</protein>
<dbReference type="Proteomes" id="UP000595140">
    <property type="component" value="Unassembled WGS sequence"/>
</dbReference>
<keyword evidence="2" id="KW-1185">Reference proteome</keyword>
<organism evidence="1 2">
    <name type="scientific">Cuscuta campestris</name>
    <dbReference type="NCBI Taxonomy" id="132261"/>
    <lineage>
        <taxon>Eukaryota</taxon>
        <taxon>Viridiplantae</taxon>
        <taxon>Streptophyta</taxon>
        <taxon>Embryophyta</taxon>
        <taxon>Tracheophyta</taxon>
        <taxon>Spermatophyta</taxon>
        <taxon>Magnoliopsida</taxon>
        <taxon>eudicotyledons</taxon>
        <taxon>Gunneridae</taxon>
        <taxon>Pentapetalae</taxon>
        <taxon>asterids</taxon>
        <taxon>lamiids</taxon>
        <taxon>Solanales</taxon>
        <taxon>Convolvulaceae</taxon>
        <taxon>Cuscuteae</taxon>
        <taxon>Cuscuta</taxon>
        <taxon>Cuscuta subgen. Grammica</taxon>
        <taxon>Cuscuta sect. Cleistogrammica</taxon>
    </lineage>
</organism>
<accession>A0A484KMD1</accession>
<dbReference type="AlphaFoldDB" id="A0A484KMD1"/>